<organism evidence="3 4">
    <name type="scientific">Eiseniibacteriota bacterium</name>
    <dbReference type="NCBI Taxonomy" id="2212470"/>
    <lineage>
        <taxon>Bacteria</taxon>
        <taxon>Candidatus Eiseniibacteriota</taxon>
    </lineage>
</organism>
<dbReference type="PANTHER" id="PTHR30570:SF1">
    <property type="entry name" value="PHOSPHATE-BINDING PROTEIN PSTS"/>
    <property type="match status" value="1"/>
</dbReference>
<feature type="domain" description="PBP" evidence="2">
    <location>
        <begin position="68"/>
        <end position="303"/>
    </location>
</feature>
<dbReference type="InterPro" id="IPR024370">
    <property type="entry name" value="PBP_domain"/>
</dbReference>
<evidence type="ECO:0000313" key="3">
    <source>
        <dbReference type="EMBL" id="TMQ47706.1"/>
    </source>
</evidence>
<keyword evidence="1" id="KW-0732">Signal</keyword>
<evidence type="ECO:0000313" key="4">
    <source>
        <dbReference type="Proteomes" id="UP000320184"/>
    </source>
</evidence>
<dbReference type="SUPFAM" id="SSF53850">
    <property type="entry name" value="Periplasmic binding protein-like II"/>
    <property type="match status" value="1"/>
</dbReference>
<dbReference type="AlphaFoldDB" id="A0A538S8P7"/>
<protein>
    <recommendedName>
        <fullName evidence="2">PBP domain-containing protein</fullName>
    </recommendedName>
</protein>
<dbReference type="InterPro" id="IPR050811">
    <property type="entry name" value="Phosphate_ABC_transporter"/>
</dbReference>
<dbReference type="Pfam" id="PF12849">
    <property type="entry name" value="PBP_like_2"/>
    <property type="match status" value="1"/>
</dbReference>
<dbReference type="Proteomes" id="UP000320184">
    <property type="component" value="Unassembled WGS sequence"/>
</dbReference>
<sequence>MIPQPGAGRGERLFDKPKVRFLNSRGFGVRDNLPILRVGALAASLALCLCDCSPRSAPGTVEDTLKSGRIRVVCASEARDVTAREQAAFRALYPLAEVVLQAGTSRDAMSALLGARCDLAVITRELEPEERRAAVQGGIELEGYRFARDAVVMVVHPSNPLENVAIEDVRRIYRGEVTRWSDLGGTNTMVRPVFQGPRSDISEFFLQQIMGGEPVTARVEYAGSDSEAAAQVRGDPGAIAYVSLAAAREGKTLRLAPLTGLPYWKPDLEAVYKGAYPLTRFFNLYVRSRGPRLASGFVTFITSYEGQKLVRESGLVPTTVPVRFVRRSPMLSAHP</sequence>
<evidence type="ECO:0000259" key="2">
    <source>
        <dbReference type="Pfam" id="PF12849"/>
    </source>
</evidence>
<reference evidence="3 4" key="1">
    <citation type="journal article" date="2019" name="Nat. Microbiol.">
        <title>Mediterranean grassland soil C-N compound turnover is dependent on rainfall and depth, and is mediated by genomically divergent microorganisms.</title>
        <authorList>
            <person name="Diamond S."/>
            <person name="Andeer P.F."/>
            <person name="Li Z."/>
            <person name="Crits-Christoph A."/>
            <person name="Burstein D."/>
            <person name="Anantharaman K."/>
            <person name="Lane K.R."/>
            <person name="Thomas B.C."/>
            <person name="Pan C."/>
            <person name="Northen T.R."/>
            <person name="Banfield J.F."/>
        </authorList>
    </citation>
    <scope>NUCLEOTIDE SEQUENCE [LARGE SCALE GENOMIC DNA]</scope>
    <source>
        <strain evidence="3">WS_3</strain>
    </source>
</reference>
<evidence type="ECO:0000256" key="1">
    <source>
        <dbReference type="ARBA" id="ARBA00022729"/>
    </source>
</evidence>
<gene>
    <name evidence="3" type="ORF">E6K73_13275</name>
</gene>
<dbReference type="Gene3D" id="3.40.190.10">
    <property type="entry name" value="Periplasmic binding protein-like II"/>
    <property type="match status" value="2"/>
</dbReference>
<comment type="caution">
    <text evidence="3">The sequence shown here is derived from an EMBL/GenBank/DDBJ whole genome shotgun (WGS) entry which is preliminary data.</text>
</comment>
<accession>A0A538S8P7</accession>
<dbReference type="PANTHER" id="PTHR30570">
    <property type="entry name" value="PERIPLASMIC PHOSPHATE BINDING COMPONENT OF PHOSPHATE ABC TRANSPORTER"/>
    <property type="match status" value="1"/>
</dbReference>
<dbReference type="EMBL" id="VBOT01000169">
    <property type="protein sequence ID" value="TMQ47706.1"/>
    <property type="molecule type" value="Genomic_DNA"/>
</dbReference>
<proteinExistence type="predicted"/>
<name>A0A538S8P7_UNCEI</name>